<sequence length="577" mass="62672">MWRRSGARALLLLRSSIHRSLPPPPPPSPLRALTRTPPPRPLSRFLSSSPEPLPDCSSAAAGSASSGPSEAREDNLPSDPTEAGEDNLPSDPAEAGEDNLASLWEEDAGDADDIFSADASSDPADAVVDEVLVARVRAVVESTPEDQIPSALADMVVDFSEPLLSATLLSAAESCSGKKLLLLFKSAGKNNPAAKSLANLEIVVDKIADSDEIDKMDAYLLWDLVKEMGTVPGSVNTQVLNKLLAMFWKLEKSKVALEMFDRFSELGCAPNGDSYYLVIQAAGKKSMVDAAWRVCEGMIGSGCFPDGEKVGDIVTFFCKKKKVKEAHSVYIAAKEKKAQTPISALSFLVSALARNDETINTALELLEEYQGESLKDAGQSYAAVIHGLCKTNNVEDAKKVLMRMVNLGPSPGSAVFNFVITALSKKGEMEDAKGLMRVMENQGIHPDIYTYSVIMSGYTKGGMMDEAHALLHDAKKIHPRLSRVTYHTLIRGYCKIEEFEKALECLKEMKEDGMEPNMDEYNKLIQSLCLKAVDWRTAENLLKEMEDGGLCLKGTTRSLIAAVKDLEMELSKASQEA</sequence>
<dbReference type="PANTHER" id="PTHR47939:SF10">
    <property type="entry name" value="PENTACOTRIPEPTIDE-REPEAT REGION OF PRORP DOMAIN-CONTAINING PROTEIN"/>
    <property type="match status" value="1"/>
</dbReference>
<organism evidence="6 7">
    <name type="scientific">Oryza meyeriana var. granulata</name>
    <dbReference type="NCBI Taxonomy" id="110450"/>
    <lineage>
        <taxon>Eukaryota</taxon>
        <taxon>Viridiplantae</taxon>
        <taxon>Streptophyta</taxon>
        <taxon>Embryophyta</taxon>
        <taxon>Tracheophyta</taxon>
        <taxon>Spermatophyta</taxon>
        <taxon>Magnoliopsida</taxon>
        <taxon>Liliopsida</taxon>
        <taxon>Poales</taxon>
        <taxon>Poaceae</taxon>
        <taxon>BOP clade</taxon>
        <taxon>Oryzoideae</taxon>
        <taxon>Oryzeae</taxon>
        <taxon>Oryzinae</taxon>
        <taxon>Oryza</taxon>
        <taxon>Oryza meyeriana</taxon>
    </lineage>
</organism>
<dbReference type="PROSITE" id="PS51375">
    <property type="entry name" value="PPR"/>
    <property type="match status" value="5"/>
</dbReference>
<feature type="repeat" description="PPR" evidence="4">
    <location>
        <begin position="482"/>
        <end position="516"/>
    </location>
</feature>
<dbReference type="InterPro" id="IPR002885">
    <property type="entry name" value="PPR_rpt"/>
</dbReference>
<protein>
    <recommendedName>
        <fullName evidence="8">Pentacotripeptide-repeat region of PRORP domain-containing protein</fullName>
    </recommendedName>
</protein>
<dbReference type="SUPFAM" id="SSF81901">
    <property type="entry name" value="HCP-like"/>
    <property type="match status" value="1"/>
</dbReference>
<dbReference type="OrthoDB" id="185373at2759"/>
<dbReference type="Gene3D" id="1.25.40.10">
    <property type="entry name" value="Tetratricopeptide repeat domain"/>
    <property type="match status" value="3"/>
</dbReference>
<accession>A0A6G1E6Q8</accession>
<gene>
    <name evidence="6" type="ORF">E2562_035370</name>
</gene>
<feature type="repeat" description="PPR" evidence="4">
    <location>
        <begin position="377"/>
        <end position="411"/>
    </location>
</feature>
<evidence type="ECO:0000256" key="3">
    <source>
        <dbReference type="ARBA" id="ARBA00022946"/>
    </source>
</evidence>
<reference evidence="6 7" key="1">
    <citation type="submission" date="2019-11" db="EMBL/GenBank/DDBJ databases">
        <title>Whole genome sequence of Oryza granulata.</title>
        <authorList>
            <person name="Li W."/>
        </authorList>
    </citation>
    <scope>NUCLEOTIDE SEQUENCE [LARGE SCALE GENOMIC DNA]</scope>
    <source>
        <strain evidence="7">cv. Menghai</strain>
        <tissue evidence="6">Leaf</tissue>
    </source>
</reference>
<dbReference type="InterPro" id="IPR050667">
    <property type="entry name" value="PPR-containing_protein"/>
</dbReference>
<dbReference type="Pfam" id="PF13812">
    <property type="entry name" value="PPR_3"/>
    <property type="match status" value="1"/>
</dbReference>
<evidence type="ECO:0000256" key="5">
    <source>
        <dbReference type="SAM" id="MobiDB-lite"/>
    </source>
</evidence>
<feature type="repeat" description="PPR" evidence="4">
    <location>
        <begin position="412"/>
        <end position="446"/>
    </location>
</feature>
<dbReference type="PANTHER" id="PTHR47939">
    <property type="entry name" value="MEMBRANE-ASSOCIATED SALT-INDUCIBLE PROTEIN-LIKE"/>
    <property type="match status" value="1"/>
</dbReference>
<dbReference type="NCBIfam" id="TIGR00756">
    <property type="entry name" value="PPR"/>
    <property type="match status" value="5"/>
</dbReference>
<feature type="compositionally biased region" description="Low complexity" evidence="5">
    <location>
        <begin position="57"/>
        <end position="69"/>
    </location>
</feature>
<dbReference type="AlphaFoldDB" id="A0A6G1E6Q8"/>
<evidence type="ECO:0000256" key="4">
    <source>
        <dbReference type="PROSITE-ProRule" id="PRU00708"/>
    </source>
</evidence>
<comment type="caution">
    <text evidence="6">The sequence shown here is derived from an EMBL/GenBank/DDBJ whole genome shotgun (WGS) entry which is preliminary data.</text>
</comment>
<feature type="repeat" description="PPR" evidence="4">
    <location>
        <begin position="517"/>
        <end position="552"/>
    </location>
</feature>
<keyword evidence="3" id="KW-0809">Transit peptide</keyword>
<evidence type="ECO:0000313" key="6">
    <source>
        <dbReference type="EMBL" id="KAF0920470.1"/>
    </source>
</evidence>
<evidence type="ECO:0000313" key="7">
    <source>
        <dbReference type="Proteomes" id="UP000479710"/>
    </source>
</evidence>
<feature type="repeat" description="PPR" evidence="4">
    <location>
        <begin position="447"/>
        <end position="481"/>
    </location>
</feature>
<feature type="region of interest" description="Disordered" evidence="5">
    <location>
        <begin position="16"/>
        <end position="96"/>
    </location>
</feature>
<dbReference type="Proteomes" id="UP000479710">
    <property type="component" value="Unassembled WGS sequence"/>
</dbReference>
<dbReference type="EMBL" id="SPHZ02000005">
    <property type="protein sequence ID" value="KAF0920470.1"/>
    <property type="molecule type" value="Genomic_DNA"/>
</dbReference>
<comment type="similarity">
    <text evidence="1">Belongs to the PPR family. P subfamily.</text>
</comment>
<evidence type="ECO:0008006" key="8">
    <source>
        <dbReference type="Google" id="ProtNLM"/>
    </source>
</evidence>
<dbReference type="Pfam" id="PF01535">
    <property type="entry name" value="PPR"/>
    <property type="match status" value="1"/>
</dbReference>
<evidence type="ECO:0000256" key="2">
    <source>
        <dbReference type="ARBA" id="ARBA00022737"/>
    </source>
</evidence>
<dbReference type="InterPro" id="IPR011990">
    <property type="entry name" value="TPR-like_helical_dom_sf"/>
</dbReference>
<keyword evidence="7" id="KW-1185">Reference proteome</keyword>
<keyword evidence="2" id="KW-0677">Repeat</keyword>
<proteinExistence type="inferred from homology"/>
<name>A0A6G1E6Q8_9ORYZ</name>
<dbReference type="Pfam" id="PF13041">
    <property type="entry name" value="PPR_2"/>
    <property type="match status" value="2"/>
</dbReference>
<evidence type="ECO:0000256" key="1">
    <source>
        <dbReference type="ARBA" id="ARBA00007626"/>
    </source>
</evidence>